<comment type="caution">
    <text evidence="2">The sequence shown here is derived from an EMBL/GenBank/DDBJ whole genome shotgun (WGS) entry which is preliminary data.</text>
</comment>
<evidence type="ECO:0000313" key="3">
    <source>
        <dbReference type="Proteomes" id="UP000650424"/>
    </source>
</evidence>
<dbReference type="PANTHER" id="PTHR20883:SF48">
    <property type="entry name" value="ECTOINE DIOXYGENASE"/>
    <property type="match status" value="1"/>
</dbReference>
<gene>
    <name evidence="2" type="ORF">H8L32_08730</name>
</gene>
<proteinExistence type="predicted"/>
<accession>A0ABR6ZNW6</accession>
<evidence type="ECO:0000313" key="2">
    <source>
        <dbReference type="EMBL" id="MBC3917553.1"/>
    </source>
</evidence>
<protein>
    <submittedName>
        <fullName evidence="2">Phytanoyl-CoA dioxygenase family protein</fullName>
    </submittedName>
</protein>
<reference evidence="2 3" key="1">
    <citation type="submission" date="2020-08" db="EMBL/GenBank/DDBJ databases">
        <title>Novel species isolated from subtropical streams in China.</title>
        <authorList>
            <person name="Lu H."/>
        </authorList>
    </citation>
    <scope>NUCLEOTIDE SEQUENCE [LARGE SCALE GENOMIC DNA]</scope>
    <source>
        <strain evidence="2 3">CY18W</strain>
    </source>
</reference>
<dbReference type="Proteomes" id="UP000650424">
    <property type="component" value="Unassembled WGS sequence"/>
</dbReference>
<keyword evidence="3" id="KW-1185">Reference proteome</keyword>
<comment type="cofactor">
    <cofactor evidence="1">
        <name>Fe(2+)</name>
        <dbReference type="ChEBI" id="CHEBI:29033"/>
    </cofactor>
</comment>
<dbReference type="Pfam" id="PF05721">
    <property type="entry name" value="PhyH"/>
    <property type="match status" value="1"/>
</dbReference>
<dbReference type="GO" id="GO:0051213">
    <property type="term" value="F:dioxygenase activity"/>
    <property type="evidence" value="ECO:0007669"/>
    <property type="project" value="UniProtKB-KW"/>
</dbReference>
<dbReference type="EMBL" id="JACOGF010000003">
    <property type="protein sequence ID" value="MBC3917553.1"/>
    <property type="molecule type" value="Genomic_DNA"/>
</dbReference>
<name>A0ABR6ZNW6_9BURK</name>
<keyword evidence="2" id="KW-0223">Dioxygenase</keyword>
<dbReference type="SUPFAM" id="SSF51197">
    <property type="entry name" value="Clavaminate synthase-like"/>
    <property type="match status" value="1"/>
</dbReference>
<evidence type="ECO:0000256" key="1">
    <source>
        <dbReference type="ARBA" id="ARBA00001954"/>
    </source>
</evidence>
<dbReference type="InterPro" id="IPR008775">
    <property type="entry name" value="Phytyl_CoA_dOase-like"/>
</dbReference>
<dbReference type="Gene3D" id="2.60.120.620">
    <property type="entry name" value="q2cbj1_9rhob like domain"/>
    <property type="match status" value="1"/>
</dbReference>
<dbReference type="RefSeq" id="WP_186946757.1">
    <property type="nucleotide sequence ID" value="NZ_JACOGF010000003.1"/>
</dbReference>
<dbReference type="PANTHER" id="PTHR20883">
    <property type="entry name" value="PHYTANOYL-COA DIOXYGENASE DOMAIN CONTAINING 1"/>
    <property type="match status" value="1"/>
</dbReference>
<keyword evidence="2" id="KW-0560">Oxidoreductase</keyword>
<organism evidence="2 3">
    <name type="scientific">Undibacterium hunanense</name>
    <dbReference type="NCBI Taxonomy" id="2762292"/>
    <lineage>
        <taxon>Bacteria</taxon>
        <taxon>Pseudomonadati</taxon>
        <taxon>Pseudomonadota</taxon>
        <taxon>Betaproteobacteria</taxon>
        <taxon>Burkholderiales</taxon>
        <taxon>Oxalobacteraceae</taxon>
        <taxon>Undibacterium</taxon>
    </lineage>
</organism>
<sequence length="237" mass="26280">MSATSNSYPGIAENLGTQGFALLPEFLNPAELFQLEQACQPISNDYGVRLVLQSHPAIALALPWKKIHAVLKAAGMHNAKPVRSIFFNKNAEHNWLVAWHQDMTICVDQRMDAPGYTKWTLKNGVHHVEPPSNVLESMLTLRIALDAANHDNAALKVMAGSHRYGKLKGQQVDAYIENAAQSDMHVCAMQAGDVLLMKPLLLHASDKATHTALATQRRVLHLEFSATILPETIFWFE</sequence>